<dbReference type="RefSeq" id="WP_155317317.1">
    <property type="nucleotide sequence ID" value="NZ_AP021874.1"/>
</dbReference>
<dbReference type="OrthoDB" id="5422012at2"/>
<dbReference type="Proteomes" id="UP000427906">
    <property type="component" value="Chromosome"/>
</dbReference>
<accession>A0A5K7YJA2</accession>
<dbReference type="KEGG" id="dalk:DSCA_31860"/>
<dbReference type="InterPro" id="IPR021799">
    <property type="entry name" value="PIN-like_prokaryotic"/>
</dbReference>
<dbReference type="EMBL" id="AP021874">
    <property type="protein sequence ID" value="BBO69256.1"/>
    <property type="molecule type" value="Genomic_DNA"/>
</dbReference>
<evidence type="ECO:0000313" key="2">
    <source>
        <dbReference type="Proteomes" id="UP000427906"/>
    </source>
</evidence>
<reference evidence="1 2" key="1">
    <citation type="submission" date="2019-11" db="EMBL/GenBank/DDBJ databases">
        <title>Comparative genomics of hydrocarbon-degrading Desulfosarcina strains.</title>
        <authorList>
            <person name="Watanabe M."/>
            <person name="Kojima H."/>
            <person name="Fukui M."/>
        </authorList>
    </citation>
    <scope>NUCLEOTIDE SEQUENCE [LARGE SCALE GENOMIC DNA]</scope>
    <source>
        <strain evidence="1 2">PL12</strain>
    </source>
</reference>
<dbReference type="AlphaFoldDB" id="A0A5K7YJA2"/>
<proteinExistence type="predicted"/>
<organism evidence="1 2">
    <name type="scientific">Desulfosarcina alkanivorans</name>
    <dbReference type="NCBI Taxonomy" id="571177"/>
    <lineage>
        <taxon>Bacteria</taxon>
        <taxon>Pseudomonadati</taxon>
        <taxon>Thermodesulfobacteriota</taxon>
        <taxon>Desulfobacteria</taxon>
        <taxon>Desulfobacterales</taxon>
        <taxon>Desulfosarcinaceae</taxon>
        <taxon>Desulfosarcina</taxon>
    </lineage>
</organism>
<gene>
    <name evidence="1" type="ORF">DSCA_31860</name>
</gene>
<keyword evidence="2" id="KW-1185">Reference proteome</keyword>
<name>A0A5K7YJA2_9BACT</name>
<evidence type="ECO:0000313" key="1">
    <source>
        <dbReference type="EMBL" id="BBO69256.1"/>
    </source>
</evidence>
<protein>
    <recommendedName>
        <fullName evidence="3">PIN domain-containing protein</fullName>
    </recommendedName>
</protein>
<dbReference type="Pfam" id="PF11848">
    <property type="entry name" value="DUF3368"/>
    <property type="match status" value="1"/>
</dbReference>
<sequence length="183" mass="20370">MTPRALIDASSAILLAKAGLIERCCQVFRLRMTRSVFKEVTVPDQPGAVDLRELASRHPGVTVLDDPAARVFDNAADVLRLDRGERDTLHHYLNGAARFVIIDDGKGVQACRRHGIPHVNALLAPKLLHFCGRMPDHQVRSFFHRISSLGRYSAAVVAWARQCDRSDLEFFIGDCRVGGRSQE</sequence>
<evidence type="ECO:0008006" key="3">
    <source>
        <dbReference type="Google" id="ProtNLM"/>
    </source>
</evidence>